<dbReference type="GO" id="GO:0016926">
    <property type="term" value="P:protein desumoylation"/>
    <property type="evidence" value="ECO:0007669"/>
    <property type="project" value="TreeGrafter"/>
</dbReference>
<reference evidence="7 8" key="1">
    <citation type="submission" date="2015-08" db="EMBL/GenBank/DDBJ databases">
        <title>The genome of the Asian arowana (Scleropages formosus).</title>
        <authorList>
            <person name="Tan M.H."/>
            <person name="Gan H.M."/>
            <person name="Croft L.J."/>
            <person name="Austin C.M."/>
        </authorList>
    </citation>
    <scope>NUCLEOTIDE SEQUENCE [LARGE SCALE GENOMIC DNA]</scope>
    <source>
        <strain evidence="7">Aro1</strain>
    </source>
</reference>
<dbReference type="PANTHER" id="PTHR46896">
    <property type="entry name" value="SENTRIN-SPECIFIC PROTEASE"/>
    <property type="match status" value="1"/>
</dbReference>
<evidence type="ECO:0000256" key="4">
    <source>
        <dbReference type="ARBA" id="ARBA00022786"/>
    </source>
</evidence>
<dbReference type="InterPro" id="IPR003653">
    <property type="entry name" value="Peptidase_C48_C"/>
</dbReference>
<gene>
    <name evidence="7" type="ORF">Z043_100883</name>
</gene>
<dbReference type="GO" id="GO:0005634">
    <property type="term" value="C:nucleus"/>
    <property type="evidence" value="ECO:0007669"/>
    <property type="project" value="TreeGrafter"/>
</dbReference>
<dbReference type="InterPro" id="IPR051947">
    <property type="entry name" value="Sentrin-specific_protease"/>
</dbReference>
<name>A0A0P7UZD3_SCLFO</name>
<proteinExistence type="inferred from homology"/>
<feature type="domain" description="Ubiquitin-like protease family profile" evidence="6">
    <location>
        <begin position="13"/>
        <end position="231"/>
    </location>
</feature>
<evidence type="ECO:0000256" key="2">
    <source>
        <dbReference type="ARBA" id="ARBA00022553"/>
    </source>
</evidence>
<dbReference type="GO" id="GO:0006508">
    <property type="term" value="P:proteolysis"/>
    <property type="evidence" value="ECO:0007669"/>
    <property type="project" value="UniProtKB-KW"/>
</dbReference>
<keyword evidence="3" id="KW-0645">Protease</keyword>
<keyword evidence="4" id="KW-0833">Ubl conjugation pathway</keyword>
<comment type="similarity">
    <text evidence="1">Belongs to the peptidase C48 family.</text>
</comment>
<organism evidence="7 8">
    <name type="scientific">Scleropages formosus</name>
    <name type="common">Asian bonytongue</name>
    <name type="synonym">Osteoglossum formosum</name>
    <dbReference type="NCBI Taxonomy" id="113540"/>
    <lineage>
        <taxon>Eukaryota</taxon>
        <taxon>Metazoa</taxon>
        <taxon>Chordata</taxon>
        <taxon>Craniata</taxon>
        <taxon>Vertebrata</taxon>
        <taxon>Euteleostomi</taxon>
        <taxon>Actinopterygii</taxon>
        <taxon>Neopterygii</taxon>
        <taxon>Teleostei</taxon>
        <taxon>Osteoglossocephala</taxon>
        <taxon>Osteoglossomorpha</taxon>
        <taxon>Osteoglossiformes</taxon>
        <taxon>Osteoglossidae</taxon>
        <taxon>Scleropages</taxon>
    </lineage>
</organism>
<dbReference type="GO" id="GO:0005737">
    <property type="term" value="C:cytoplasm"/>
    <property type="evidence" value="ECO:0007669"/>
    <property type="project" value="TreeGrafter"/>
</dbReference>
<accession>A0A0P7UZD3</accession>
<dbReference type="InterPro" id="IPR038765">
    <property type="entry name" value="Papain-like_cys_pep_sf"/>
</dbReference>
<feature type="non-terminal residue" evidence="7">
    <location>
        <position position="1"/>
    </location>
</feature>
<evidence type="ECO:0000256" key="3">
    <source>
        <dbReference type="ARBA" id="ARBA00022670"/>
    </source>
</evidence>
<protein>
    <recommendedName>
        <fullName evidence="6">Ubiquitin-like protease family profile domain-containing protein</fullName>
    </recommendedName>
</protein>
<dbReference type="GO" id="GO:0070139">
    <property type="term" value="F:SUMO-specific endopeptidase activity"/>
    <property type="evidence" value="ECO:0007669"/>
    <property type="project" value="TreeGrafter"/>
</dbReference>
<evidence type="ECO:0000259" key="6">
    <source>
        <dbReference type="PROSITE" id="PS50600"/>
    </source>
</evidence>
<dbReference type="EMBL" id="JARO02000186">
    <property type="protein sequence ID" value="KPP79531.1"/>
    <property type="molecule type" value="Genomic_DNA"/>
</dbReference>
<dbReference type="AlphaFoldDB" id="A0A0P7UZD3"/>
<evidence type="ECO:0000256" key="5">
    <source>
        <dbReference type="ARBA" id="ARBA00022801"/>
    </source>
</evidence>
<dbReference type="FunFam" id="1.10.418.20:FF:000001">
    <property type="entry name" value="sentrin-specific protease 6 isoform X1"/>
    <property type="match status" value="1"/>
</dbReference>
<dbReference type="PANTHER" id="PTHR46896:SF2">
    <property type="entry name" value="SENTRIN-SPECIFIC PROTEASE 7"/>
    <property type="match status" value="1"/>
</dbReference>
<dbReference type="STRING" id="113540.ENSSFOP00015039160"/>
<dbReference type="Proteomes" id="UP000034805">
    <property type="component" value="Unassembled WGS sequence"/>
</dbReference>
<comment type="caution">
    <text evidence="7">The sequence shown here is derived from an EMBL/GenBank/DDBJ whole genome shotgun (WGS) entry which is preliminary data.</text>
</comment>
<keyword evidence="5" id="KW-0378">Hydrolase</keyword>
<evidence type="ECO:0000313" key="8">
    <source>
        <dbReference type="Proteomes" id="UP000034805"/>
    </source>
</evidence>
<dbReference type="Pfam" id="PF02902">
    <property type="entry name" value="Peptidase_C48"/>
    <property type="match status" value="2"/>
</dbReference>
<dbReference type="FunFam" id="1.10.418.20:FF:000004">
    <property type="entry name" value="sentrin-specific protease 7 isoform X1"/>
    <property type="match status" value="1"/>
</dbReference>
<dbReference type="PROSITE" id="PS50600">
    <property type="entry name" value="ULP_PROTEASE"/>
    <property type="match status" value="1"/>
</dbReference>
<sequence>FILFPPPPAKGGISVTTEDLECLDTGKFLNDVIIDFYFKYLILERAPKEIAERSHVFSSFFYKRLNWKDSASKGVASYPTQHRRHQRVKTWTRNVDIFRKDYLFIPVNQEAHWYLVVICFPGLEKPQLMQWIDPAVLKMSAVESGFESQASDGLSPIGITCEEDGQERLAGVYKTWLSKGHCLYLEVEWEVRRGTPRDFTPETMSGSHCNVPLQDNSSDCGLYLLQYAESFLENPVVHFDLPLHLEDWFPQQTVRRKREEIRDLILSLYSKQLLGGGTWKS</sequence>
<dbReference type="SUPFAM" id="SSF54001">
    <property type="entry name" value="Cysteine proteinases"/>
    <property type="match status" value="1"/>
</dbReference>
<evidence type="ECO:0000256" key="1">
    <source>
        <dbReference type="ARBA" id="ARBA00005234"/>
    </source>
</evidence>
<evidence type="ECO:0000313" key="7">
    <source>
        <dbReference type="EMBL" id="KPP79531.1"/>
    </source>
</evidence>
<keyword evidence="2" id="KW-0597">Phosphoprotein</keyword>
<dbReference type="Gene3D" id="3.40.395.10">
    <property type="entry name" value="Adenoviral Proteinase, Chain A"/>
    <property type="match status" value="1"/>
</dbReference>